<feature type="compositionally biased region" description="Low complexity" evidence="1">
    <location>
        <begin position="1"/>
        <end position="11"/>
    </location>
</feature>
<evidence type="ECO:0000256" key="1">
    <source>
        <dbReference type="SAM" id="MobiDB-lite"/>
    </source>
</evidence>
<accession>A0A3B5ABG5</accession>
<evidence type="ECO:0000313" key="3">
    <source>
        <dbReference type="Ensembl" id="ENSSPAP00000010937.1"/>
    </source>
</evidence>
<name>A0A3B5ABG5_9TELE</name>
<dbReference type="Gene3D" id="3.40.50.12700">
    <property type="match status" value="1"/>
</dbReference>
<dbReference type="SUPFAM" id="SSF52266">
    <property type="entry name" value="SGNH hydrolase"/>
    <property type="match status" value="1"/>
</dbReference>
<organism evidence="3">
    <name type="scientific">Stegastes partitus</name>
    <name type="common">bicolor damselfish</name>
    <dbReference type="NCBI Taxonomy" id="144197"/>
    <lineage>
        <taxon>Eukaryota</taxon>
        <taxon>Metazoa</taxon>
        <taxon>Chordata</taxon>
        <taxon>Craniata</taxon>
        <taxon>Vertebrata</taxon>
        <taxon>Euteleostomi</taxon>
        <taxon>Actinopterygii</taxon>
        <taxon>Neopterygii</taxon>
        <taxon>Teleostei</taxon>
        <taxon>Neoteleostei</taxon>
        <taxon>Acanthomorphata</taxon>
        <taxon>Ovalentaria</taxon>
        <taxon>Pomacentridae</taxon>
        <taxon>Stegastes</taxon>
    </lineage>
</organism>
<reference evidence="3" key="1">
    <citation type="submission" date="2023-09" db="UniProtKB">
        <authorList>
            <consortium name="Ensembl"/>
        </authorList>
    </citation>
    <scope>IDENTIFICATION</scope>
</reference>
<feature type="region of interest" description="Disordered" evidence="1">
    <location>
        <begin position="1"/>
        <end position="85"/>
    </location>
</feature>
<dbReference type="InterPro" id="IPR013830">
    <property type="entry name" value="SGNH_hydro"/>
</dbReference>
<dbReference type="GeneTree" id="ENSGT01140000282613"/>
<dbReference type="AlphaFoldDB" id="A0A3B5ABG5"/>
<protein>
    <recommendedName>
        <fullName evidence="2">SGNH hydrolase-type esterase domain-containing protein</fullName>
    </recommendedName>
</protein>
<feature type="domain" description="SGNH hydrolase-type esterase" evidence="2">
    <location>
        <begin position="113"/>
        <end position="239"/>
    </location>
</feature>
<dbReference type="Ensembl" id="ENSSPAT00000011126.1">
    <property type="protein sequence ID" value="ENSSPAP00000010937.1"/>
    <property type="gene ID" value="ENSSPAG00000008332.1"/>
</dbReference>
<dbReference type="CDD" id="cd00229">
    <property type="entry name" value="SGNH_hydrolase"/>
    <property type="match status" value="1"/>
</dbReference>
<proteinExistence type="predicted"/>
<dbReference type="Pfam" id="PF13472">
    <property type="entry name" value="Lipase_GDSL_2"/>
    <property type="match status" value="1"/>
</dbReference>
<evidence type="ECO:0000259" key="2">
    <source>
        <dbReference type="Pfam" id="PF13472"/>
    </source>
</evidence>
<feature type="compositionally biased region" description="Polar residues" evidence="1">
    <location>
        <begin position="56"/>
        <end position="70"/>
    </location>
</feature>
<dbReference type="Gene3D" id="3.40.50.12690">
    <property type="match status" value="1"/>
</dbReference>
<dbReference type="STRING" id="144197.ENSSPAP00000010937"/>
<sequence length="254" mass="27257">TTAPAAAASPSVLDSSVGLASHSTGKPNERPPSRSHNASSRRRLLREAVMRHSGSLPCSSPISATVSPLQPASSSPNLHPPSSPRPLFSPTTLIVGDSFTRNIRFFNAVTHCLPGATVSIILDKLPGLLRSLPPSVHRVIVHVGSNDTARQQSELTKKDFNELLKALSNCGKSVFISGPVPTLGRGVGRFSRILSLNTFLPSACRAHNVGFIDNFNLFWNRSSFFRPDGVHPNKLGSRILAANLLYTVQSSPRD</sequence>